<feature type="region of interest" description="Disordered" evidence="1">
    <location>
        <begin position="22"/>
        <end position="52"/>
    </location>
</feature>
<dbReference type="EMBL" id="BRPB01000039">
    <property type="protein sequence ID" value="GLA50440.1"/>
    <property type="molecule type" value="Genomic_DNA"/>
</dbReference>
<organism evidence="2 3">
    <name type="scientific">Aspergillus niger</name>
    <dbReference type="NCBI Taxonomy" id="5061"/>
    <lineage>
        <taxon>Eukaryota</taxon>
        <taxon>Fungi</taxon>
        <taxon>Dikarya</taxon>
        <taxon>Ascomycota</taxon>
        <taxon>Pezizomycotina</taxon>
        <taxon>Eurotiomycetes</taxon>
        <taxon>Eurotiomycetidae</taxon>
        <taxon>Eurotiales</taxon>
        <taxon>Aspergillaceae</taxon>
        <taxon>Aspergillus</taxon>
        <taxon>Aspergillus subgen. Circumdati</taxon>
    </lineage>
</organism>
<reference evidence="2" key="1">
    <citation type="submission" date="2022-07" db="EMBL/GenBank/DDBJ databases">
        <title>Taxonomy of Aspergillus series Nigri: significant species reduction supported by multi-species coalescent approaches.</title>
        <authorList>
            <person name="Bian C."/>
            <person name="Kusuya Y."/>
            <person name="Sklenar F."/>
            <person name="D'hooge E."/>
            <person name="Yaguchi T."/>
            <person name="Takahashi H."/>
            <person name="Hubka V."/>
        </authorList>
    </citation>
    <scope>NUCLEOTIDE SEQUENCE</scope>
    <source>
        <strain evidence="2">IFM 63604</strain>
    </source>
</reference>
<evidence type="ECO:0000313" key="2">
    <source>
        <dbReference type="EMBL" id="GLA50440.1"/>
    </source>
</evidence>
<proteinExistence type="predicted"/>
<evidence type="ECO:0000313" key="3">
    <source>
        <dbReference type="Proteomes" id="UP001144191"/>
    </source>
</evidence>
<protein>
    <submittedName>
        <fullName evidence="2">Uncharacterized protein</fullName>
    </submittedName>
</protein>
<accession>A0A9W6EB38</accession>
<dbReference type="AlphaFoldDB" id="A0A9W6EB38"/>
<comment type="caution">
    <text evidence="2">The sequence shown here is derived from an EMBL/GenBank/DDBJ whole genome shotgun (WGS) entry which is preliminary data.</text>
</comment>
<gene>
    <name evidence="2" type="ORF">AnigIFM63604_006500</name>
</gene>
<name>A0A9W6EB38_ASPNG</name>
<evidence type="ECO:0000256" key="1">
    <source>
        <dbReference type="SAM" id="MobiDB-lite"/>
    </source>
</evidence>
<sequence length="87" mass="10218">MDALTDQLTALRRVRYMQVHHEEIEKRSRASTYPQDSDAGTDKSHLENYTNTEKQNTLIRFLQLLEELPSQKSMGDLDYTLPTYIKE</sequence>
<dbReference type="Proteomes" id="UP001144191">
    <property type="component" value="Unassembled WGS sequence"/>
</dbReference>